<dbReference type="Proteomes" id="UP000005463">
    <property type="component" value="Unassembled WGS sequence"/>
</dbReference>
<proteinExistence type="predicted"/>
<evidence type="ECO:0000313" key="3">
    <source>
        <dbReference type="Proteomes" id="UP000005463"/>
    </source>
</evidence>
<dbReference type="AlphaFoldDB" id="B1FEQ0"/>
<protein>
    <submittedName>
        <fullName evidence="2">Uncharacterized protein</fullName>
    </submittedName>
</protein>
<feature type="compositionally biased region" description="Basic and acidic residues" evidence="1">
    <location>
        <begin position="1"/>
        <end position="12"/>
    </location>
</feature>
<reference evidence="2 3" key="1">
    <citation type="submission" date="2008-03" db="EMBL/GenBank/DDBJ databases">
        <title>Sequencing of the draft genome and assembly of Burkholderia ambifaria IOP40-10.</title>
        <authorList>
            <consortium name="US DOE Joint Genome Institute (JGI-PGF)"/>
            <person name="Copeland A."/>
            <person name="Lucas S."/>
            <person name="Lapidus A."/>
            <person name="Glavina del Rio T."/>
            <person name="Dalin E."/>
            <person name="Tice H."/>
            <person name="Bruce D."/>
            <person name="Goodwin L."/>
            <person name="Pitluck S."/>
            <person name="Larimer F."/>
            <person name="Land M.L."/>
            <person name="Hauser L."/>
            <person name="Tiedje J."/>
            <person name="Richardson P."/>
        </authorList>
    </citation>
    <scope>NUCLEOTIDE SEQUENCE [LARGE SCALE GENOMIC DNA]</scope>
    <source>
        <strain evidence="2 3">IOP40-10</strain>
    </source>
</reference>
<dbReference type="EMBL" id="ABLC01000051">
    <property type="protein sequence ID" value="EDT03997.1"/>
    <property type="molecule type" value="Genomic_DNA"/>
</dbReference>
<feature type="compositionally biased region" description="Low complexity" evidence="1">
    <location>
        <begin position="13"/>
        <end position="23"/>
    </location>
</feature>
<gene>
    <name evidence="2" type="ORF">BamIOP4010DRAFT_2510</name>
</gene>
<name>B1FEQ0_9BURK</name>
<feature type="region of interest" description="Disordered" evidence="1">
    <location>
        <begin position="1"/>
        <end position="23"/>
    </location>
</feature>
<organism evidence="2 3">
    <name type="scientific">Burkholderia ambifaria IOP40-10</name>
    <dbReference type="NCBI Taxonomy" id="396596"/>
    <lineage>
        <taxon>Bacteria</taxon>
        <taxon>Pseudomonadati</taxon>
        <taxon>Pseudomonadota</taxon>
        <taxon>Betaproteobacteria</taxon>
        <taxon>Burkholderiales</taxon>
        <taxon>Burkholderiaceae</taxon>
        <taxon>Burkholderia</taxon>
        <taxon>Burkholderia cepacia complex</taxon>
    </lineage>
</organism>
<evidence type="ECO:0000313" key="2">
    <source>
        <dbReference type="EMBL" id="EDT03997.1"/>
    </source>
</evidence>
<comment type="caution">
    <text evidence="2">The sequence shown here is derived from an EMBL/GenBank/DDBJ whole genome shotgun (WGS) entry which is preliminary data.</text>
</comment>
<evidence type="ECO:0000256" key="1">
    <source>
        <dbReference type="SAM" id="MobiDB-lite"/>
    </source>
</evidence>
<sequence>MSTKMRHGDAPSERAASSSDASSFDAAAITVTITRGIEKYR</sequence>
<accession>B1FEQ0</accession>